<dbReference type="PANTHER" id="PTHR23259">
    <property type="entry name" value="RIDDLE"/>
    <property type="match status" value="1"/>
</dbReference>
<accession>A0AAJ7BXM4</accession>
<dbReference type="InterPro" id="IPR036084">
    <property type="entry name" value="Ser_inhib-like_sf"/>
</dbReference>
<gene>
    <name evidence="8" type="primary">LOC107268224</name>
</gene>
<evidence type="ECO:0000256" key="5">
    <source>
        <dbReference type="SAM" id="SignalP"/>
    </source>
</evidence>
<dbReference type="SUPFAM" id="SSF57567">
    <property type="entry name" value="Serine protease inhibitors"/>
    <property type="match status" value="1"/>
</dbReference>
<feature type="domain" description="TIL" evidence="6">
    <location>
        <begin position="24"/>
        <end position="80"/>
    </location>
</feature>
<dbReference type="RefSeq" id="XP_015596273.1">
    <property type="nucleotide sequence ID" value="XM_015740787.2"/>
</dbReference>
<evidence type="ECO:0000256" key="1">
    <source>
        <dbReference type="ARBA" id="ARBA00007611"/>
    </source>
</evidence>
<dbReference type="Gene3D" id="2.10.25.10">
    <property type="entry name" value="Laminin"/>
    <property type="match status" value="1"/>
</dbReference>
<evidence type="ECO:0000256" key="3">
    <source>
        <dbReference type="ARBA" id="ARBA00022900"/>
    </source>
</evidence>
<keyword evidence="2" id="KW-0646">Protease inhibitor</keyword>
<dbReference type="GeneID" id="107268224"/>
<organism evidence="7 8">
    <name type="scientific">Cephus cinctus</name>
    <name type="common">Wheat stem sawfly</name>
    <dbReference type="NCBI Taxonomy" id="211228"/>
    <lineage>
        <taxon>Eukaryota</taxon>
        <taxon>Metazoa</taxon>
        <taxon>Ecdysozoa</taxon>
        <taxon>Arthropoda</taxon>
        <taxon>Hexapoda</taxon>
        <taxon>Insecta</taxon>
        <taxon>Pterygota</taxon>
        <taxon>Neoptera</taxon>
        <taxon>Endopterygota</taxon>
        <taxon>Hymenoptera</taxon>
        <taxon>Cephoidea</taxon>
        <taxon>Cephidae</taxon>
        <taxon>Cephus</taxon>
    </lineage>
</organism>
<evidence type="ECO:0000313" key="8">
    <source>
        <dbReference type="RefSeq" id="XP_015596273.1"/>
    </source>
</evidence>
<keyword evidence="7" id="KW-1185">Reference proteome</keyword>
<dbReference type="AlphaFoldDB" id="A0AAJ7BXM4"/>
<reference evidence="8" key="1">
    <citation type="submission" date="2025-08" db="UniProtKB">
        <authorList>
            <consortium name="RefSeq"/>
        </authorList>
    </citation>
    <scope>IDENTIFICATION</scope>
</reference>
<dbReference type="FunFam" id="2.10.25.10:FF:000055">
    <property type="entry name" value="alpha-tectorin isoform X1"/>
    <property type="match status" value="1"/>
</dbReference>
<keyword evidence="4" id="KW-1015">Disulfide bond</keyword>
<comment type="similarity">
    <text evidence="1">Belongs to the serine protease inhibitor-like (TIL domain-containing) family.</text>
</comment>
<evidence type="ECO:0000313" key="7">
    <source>
        <dbReference type="Proteomes" id="UP000694920"/>
    </source>
</evidence>
<dbReference type="PANTHER" id="PTHR23259:SF70">
    <property type="entry name" value="ACCESSORY GLAND PROTEIN ACP62F-RELATED"/>
    <property type="match status" value="1"/>
</dbReference>
<dbReference type="Pfam" id="PF01826">
    <property type="entry name" value="TIL"/>
    <property type="match status" value="1"/>
</dbReference>
<proteinExistence type="inferred from homology"/>
<dbReference type="InterPro" id="IPR002919">
    <property type="entry name" value="TIL_dom"/>
</dbReference>
<dbReference type="KEGG" id="ccin:107268224"/>
<keyword evidence="5" id="KW-0732">Signal</keyword>
<dbReference type="InterPro" id="IPR051368">
    <property type="entry name" value="SerProtInhib-TIL_Domain"/>
</dbReference>
<name>A0AAJ7BXM4_CEPCN</name>
<dbReference type="GO" id="GO:0004867">
    <property type="term" value="F:serine-type endopeptidase inhibitor activity"/>
    <property type="evidence" value="ECO:0007669"/>
    <property type="project" value="UniProtKB-KW"/>
</dbReference>
<feature type="chain" id="PRO_5042557015" evidence="5">
    <location>
        <begin position="20"/>
        <end position="82"/>
    </location>
</feature>
<dbReference type="CDD" id="cd19941">
    <property type="entry name" value="TIL"/>
    <property type="match status" value="1"/>
</dbReference>
<evidence type="ECO:0000256" key="4">
    <source>
        <dbReference type="ARBA" id="ARBA00023157"/>
    </source>
</evidence>
<protein>
    <submittedName>
        <fullName evidence="8">Chymotrypsin inhibitor</fullName>
    </submittedName>
</protein>
<sequence length="82" mass="9297">MNKFLVFLLVVCMAAFSNQQDDECGPNAVYNRCGSACYVTCNSPRRPRLCPTVCVEGCFCKRGYVFISTQDRRCVLQRDCPK</sequence>
<keyword evidence="3" id="KW-0722">Serine protease inhibitor</keyword>
<dbReference type="Proteomes" id="UP000694920">
    <property type="component" value="Unplaced"/>
</dbReference>
<feature type="signal peptide" evidence="5">
    <location>
        <begin position="1"/>
        <end position="19"/>
    </location>
</feature>
<evidence type="ECO:0000256" key="2">
    <source>
        <dbReference type="ARBA" id="ARBA00022690"/>
    </source>
</evidence>
<evidence type="ECO:0000259" key="6">
    <source>
        <dbReference type="Pfam" id="PF01826"/>
    </source>
</evidence>